<feature type="region of interest" description="Disordered" evidence="1">
    <location>
        <begin position="93"/>
        <end position="129"/>
    </location>
</feature>
<accession>A0AAD2PX79</accession>
<protein>
    <submittedName>
        <fullName evidence="2">Uncharacterized protein</fullName>
    </submittedName>
</protein>
<feature type="region of interest" description="Disordered" evidence="1">
    <location>
        <begin position="1"/>
        <end position="28"/>
    </location>
</feature>
<dbReference type="AlphaFoldDB" id="A0AAD2PX79"/>
<feature type="region of interest" description="Disordered" evidence="1">
    <location>
        <begin position="257"/>
        <end position="278"/>
    </location>
</feature>
<gene>
    <name evidence="2" type="ORF">CYCCA115_LOCUS21123</name>
</gene>
<feature type="compositionally biased region" description="Acidic residues" evidence="1">
    <location>
        <begin position="260"/>
        <end position="272"/>
    </location>
</feature>
<sequence length="335" mass="36701">MTAETGTQQDGNNATKASTDVISSAAPPTRDELLDLVRAIKFANSEWSQKQVHTEIVETLSKEVPCLRDVKLNDVKKVWKKAVIAVREAEGNTPISKKKDAKKEGKEDEKTTEDDEEEEEKNESPNADLAKLLEGKTPQVFTVGDASQVYPELAKHYTSSLMAKEIAKIDQEMAKDAKTYVHVSLDVPANKTGQAPNQGLINFQDSSALKSYKKRGGENELEIVKIQKAAPLSETDTTQHPMLVYNHGRSIKTFIHPEPVDVDGGEGDNDNVDDNHDKLNSYDKLAKMIDQSGIGGALGGSGGSKAYFYAFVTPIKKAPGILSIDYTRLAPAQEW</sequence>
<dbReference type="EMBL" id="CAKOGP040002203">
    <property type="protein sequence ID" value="CAJ1965459.1"/>
    <property type="molecule type" value="Genomic_DNA"/>
</dbReference>
<proteinExistence type="predicted"/>
<feature type="compositionally biased region" description="Polar residues" evidence="1">
    <location>
        <begin position="1"/>
        <end position="22"/>
    </location>
</feature>
<comment type="caution">
    <text evidence="2">The sequence shown here is derived from an EMBL/GenBank/DDBJ whole genome shotgun (WGS) entry which is preliminary data.</text>
</comment>
<reference evidence="2" key="1">
    <citation type="submission" date="2023-08" db="EMBL/GenBank/DDBJ databases">
        <authorList>
            <person name="Audoor S."/>
            <person name="Bilcke G."/>
        </authorList>
    </citation>
    <scope>NUCLEOTIDE SEQUENCE</scope>
</reference>
<keyword evidence="3" id="KW-1185">Reference proteome</keyword>
<evidence type="ECO:0000313" key="2">
    <source>
        <dbReference type="EMBL" id="CAJ1965459.1"/>
    </source>
</evidence>
<name>A0AAD2PX79_9STRA</name>
<dbReference type="Proteomes" id="UP001295423">
    <property type="component" value="Unassembled WGS sequence"/>
</dbReference>
<organism evidence="2 3">
    <name type="scientific">Cylindrotheca closterium</name>
    <dbReference type="NCBI Taxonomy" id="2856"/>
    <lineage>
        <taxon>Eukaryota</taxon>
        <taxon>Sar</taxon>
        <taxon>Stramenopiles</taxon>
        <taxon>Ochrophyta</taxon>
        <taxon>Bacillariophyta</taxon>
        <taxon>Bacillariophyceae</taxon>
        <taxon>Bacillariophycidae</taxon>
        <taxon>Bacillariales</taxon>
        <taxon>Bacillariaceae</taxon>
        <taxon>Cylindrotheca</taxon>
    </lineage>
</organism>
<evidence type="ECO:0000256" key="1">
    <source>
        <dbReference type="SAM" id="MobiDB-lite"/>
    </source>
</evidence>
<evidence type="ECO:0000313" key="3">
    <source>
        <dbReference type="Proteomes" id="UP001295423"/>
    </source>
</evidence>
<feature type="compositionally biased region" description="Acidic residues" evidence="1">
    <location>
        <begin position="110"/>
        <end position="121"/>
    </location>
</feature>
<feature type="compositionally biased region" description="Basic and acidic residues" evidence="1">
    <location>
        <begin position="97"/>
        <end position="109"/>
    </location>
</feature>